<reference evidence="7" key="1">
    <citation type="submission" date="2020-07" db="EMBL/GenBank/DDBJ databases">
        <title>Ethylene signaling mediates host invasion by parasitic plants.</title>
        <authorList>
            <person name="Yoshida S."/>
        </authorList>
    </citation>
    <scope>NUCLEOTIDE SEQUENCE</scope>
    <source>
        <strain evidence="7">Okayama</strain>
    </source>
</reference>
<evidence type="ECO:0000313" key="8">
    <source>
        <dbReference type="Proteomes" id="UP000653305"/>
    </source>
</evidence>
<dbReference type="PANTHER" id="PTHR31003:SF19">
    <property type="entry name" value="MYB FAMILY TRANSCRIPTION FACTOR EFM"/>
    <property type="match status" value="1"/>
</dbReference>
<dbReference type="Pfam" id="PF26575">
    <property type="entry name" value="HHO5_N"/>
    <property type="match status" value="1"/>
</dbReference>
<dbReference type="PANTHER" id="PTHR31003">
    <property type="entry name" value="MYB FAMILY TRANSCRIPTION FACTOR"/>
    <property type="match status" value="1"/>
</dbReference>
<evidence type="ECO:0000259" key="6">
    <source>
        <dbReference type="PROSITE" id="PS51294"/>
    </source>
</evidence>
<evidence type="ECO:0000256" key="2">
    <source>
        <dbReference type="ARBA" id="ARBA00023015"/>
    </source>
</evidence>
<dbReference type="PROSITE" id="PS51294">
    <property type="entry name" value="HTH_MYB"/>
    <property type="match status" value="1"/>
</dbReference>
<dbReference type="GO" id="GO:0003700">
    <property type="term" value="F:DNA-binding transcription factor activity"/>
    <property type="evidence" value="ECO:0007669"/>
    <property type="project" value="InterPro"/>
</dbReference>
<evidence type="ECO:0000256" key="4">
    <source>
        <dbReference type="ARBA" id="ARBA00023163"/>
    </source>
</evidence>
<keyword evidence="4" id="KW-0804">Transcription</keyword>
<dbReference type="Gene3D" id="1.10.10.60">
    <property type="entry name" value="Homeodomain-like"/>
    <property type="match status" value="1"/>
</dbReference>
<dbReference type="InterPro" id="IPR001005">
    <property type="entry name" value="SANT/Myb"/>
</dbReference>
<dbReference type="SUPFAM" id="SSF46689">
    <property type="entry name" value="Homeodomain-like"/>
    <property type="match status" value="1"/>
</dbReference>
<dbReference type="OrthoDB" id="1908613at2759"/>
<dbReference type="NCBIfam" id="TIGR01557">
    <property type="entry name" value="myb_SHAQKYF"/>
    <property type="match status" value="1"/>
</dbReference>
<keyword evidence="3" id="KW-0238">DNA-binding</keyword>
<dbReference type="InterPro" id="IPR009057">
    <property type="entry name" value="Homeodomain-like_sf"/>
</dbReference>
<dbReference type="Proteomes" id="UP000653305">
    <property type="component" value="Unassembled WGS sequence"/>
</dbReference>
<dbReference type="InterPro" id="IPR017930">
    <property type="entry name" value="Myb_dom"/>
</dbReference>
<evidence type="ECO:0000256" key="1">
    <source>
        <dbReference type="ARBA" id="ARBA00004123"/>
    </source>
</evidence>
<evidence type="ECO:0000256" key="5">
    <source>
        <dbReference type="ARBA" id="ARBA00023242"/>
    </source>
</evidence>
<evidence type="ECO:0000256" key="3">
    <source>
        <dbReference type="ARBA" id="ARBA00023125"/>
    </source>
</evidence>
<dbReference type="FunFam" id="1.10.10.60:FF:000007">
    <property type="entry name" value="Two-component response regulator"/>
    <property type="match status" value="1"/>
</dbReference>
<keyword evidence="8" id="KW-1185">Reference proteome</keyword>
<evidence type="ECO:0000313" key="7">
    <source>
        <dbReference type="EMBL" id="GFP83955.1"/>
    </source>
</evidence>
<comment type="caution">
    <text evidence="7">The sequence shown here is derived from an EMBL/GenBank/DDBJ whole genome shotgun (WGS) entry which is preliminary data.</text>
</comment>
<protein>
    <submittedName>
        <fullName evidence="7">Transcription activator glk1</fullName>
    </submittedName>
</protein>
<dbReference type="Pfam" id="PF00249">
    <property type="entry name" value="Myb_DNA-binding"/>
    <property type="match status" value="1"/>
</dbReference>
<dbReference type="InterPro" id="IPR006447">
    <property type="entry name" value="Myb_dom_plants"/>
</dbReference>
<gene>
    <name evidence="7" type="ORF">PHJA_000539100</name>
</gene>
<proteinExistence type="predicted"/>
<organism evidence="7 8">
    <name type="scientific">Phtheirospermum japonicum</name>
    <dbReference type="NCBI Taxonomy" id="374723"/>
    <lineage>
        <taxon>Eukaryota</taxon>
        <taxon>Viridiplantae</taxon>
        <taxon>Streptophyta</taxon>
        <taxon>Embryophyta</taxon>
        <taxon>Tracheophyta</taxon>
        <taxon>Spermatophyta</taxon>
        <taxon>Magnoliopsida</taxon>
        <taxon>eudicotyledons</taxon>
        <taxon>Gunneridae</taxon>
        <taxon>Pentapetalae</taxon>
        <taxon>asterids</taxon>
        <taxon>lamiids</taxon>
        <taxon>Lamiales</taxon>
        <taxon>Orobanchaceae</taxon>
        <taxon>Orobanchaceae incertae sedis</taxon>
        <taxon>Phtheirospermum</taxon>
    </lineage>
</organism>
<name>A0A830BJ57_9LAMI</name>
<feature type="domain" description="HTH myb-type" evidence="6">
    <location>
        <begin position="168"/>
        <end position="227"/>
    </location>
</feature>
<sequence length="275" mass="31491">MMTSPPELISFDRKPYNCSMFLKSLGEHTIEQTHHLEAYLARLEEERLKIDSFKREFPICTQLLTHAMERSRQELQSQRTNQSESPMIQFIPLKNATEINNGADKSGDRANWMASARIWNHDTQETDMTAKQRINYDDEIISRRSDNNSDHESRGNDLVAEKYHKNTSRRKARRCWSPDLHRRFVDALHMLGGSQATPKQIRELMKVEGLTNDEVKSHLQKYRLHTRTPIISPSQQAAGGPRLVVLGSIWVPSEYTAHGGSTVAALYGSTCSRLS</sequence>
<dbReference type="AlphaFoldDB" id="A0A830BJ57"/>
<accession>A0A830BJ57</accession>
<keyword evidence="5" id="KW-0539">Nucleus</keyword>
<dbReference type="InterPro" id="IPR058673">
    <property type="entry name" value="HHO5-like_N"/>
</dbReference>
<keyword evidence="2" id="KW-0805">Transcription regulation</keyword>
<comment type="subcellular location">
    <subcellularLocation>
        <location evidence="1">Nucleus</location>
    </subcellularLocation>
</comment>
<dbReference type="InterPro" id="IPR044787">
    <property type="entry name" value="HHO5-like"/>
</dbReference>
<dbReference type="EMBL" id="BMAC01000075">
    <property type="protein sequence ID" value="GFP83955.1"/>
    <property type="molecule type" value="Genomic_DNA"/>
</dbReference>
<dbReference type="GO" id="GO:0003677">
    <property type="term" value="F:DNA binding"/>
    <property type="evidence" value="ECO:0007669"/>
    <property type="project" value="UniProtKB-KW"/>
</dbReference>
<dbReference type="GO" id="GO:0005634">
    <property type="term" value="C:nucleus"/>
    <property type="evidence" value="ECO:0007669"/>
    <property type="project" value="UniProtKB-SubCell"/>
</dbReference>